<dbReference type="Pfam" id="PF07739">
    <property type="entry name" value="TipAS"/>
    <property type="match status" value="1"/>
</dbReference>
<accession>A0A430A5I8</accession>
<keyword evidence="1" id="KW-0805">Transcription regulation</keyword>
<dbReference type="PROSITE" id="PS50937">
    <property type="entry name" value="HTH_MERR_2"/>
    <property type="match status" value="1"/>
</dbReference>
<keyword evidence="2" id="KW-0238">DNA-binding</keyword>
<dbReference type="InterPro" id="IPR047057">
    <property type="entry name" value="MerR_fam"/>
</dbReference>
<dbReference type="SUPFAM" id="SSF46955">
    <property type="entry name" value="Putative DNA-binding domain"/>
    <property type="match status" value="1"/>
</dbReference>
<keyword evidence="4" id="KW-0804">Transcription</keyword>
<feature type="domain" description="HTH merR-type" evidence="5">
    <location>
        <begin position="2"/>
        <end position="71"/>
    </location>
</feature>
<name>A0A430A5I8_9ENTE</name>
<proteinExistence type="predicted"/>
<dbReference type="EMBL" id="NGJY01000004">
    <property type="protein sequence ID" value="RSU02070.1"/>
    <property type="molecule type" value="Genomic_DNA"/>
</dbReference>
<dbReference type="Gene3D" id="1.10.490.50">
    <property type="entry name" value="Antibiotic binding domain of TipA-like multidrug resistance regulators"/>
    <property type="match status" value="1"/>
</dbReference>
<evidence type="ECO:0000256" key="4">
    <source>
        <dbReference type="ARBA" id="ARBA00023163"/>
    </source>
</evidence>
<reference evidence="6 7" key="1">
    <citation type="submission" date="2017-05" db="EMBL/GenBank/DDBJ databases">
        <title>Vagococcus spp. assemblies.</title>
        <authorList>
            <person name="Gulvik C.A."/>
        </authorList>
    </citation>
    <scope>NUCLEOTIDE SEQUENCE [LARGE SCALE GENOMIC DNA]</scope>
    <source>
        <strain evidence="6 7">CCUG 41755</strain>
    </source>
</reference>
<gene>
    <name evidence="6" type="ORF">CBF31_09925</name>
</gene>
<dbReference type="Gene3D" id="1.10.1660.10">
    <property type="match status" value="1"/>
</dbReference>
<comment type="caution">
    <text evidence="6">The sequence shown here is derived from an EMBL/GenBank/DDBJ whole genome shotgun (WGS) entry which is preliminary data.</text>
</comment>
<sequence>MTFTIKQLATLGDVTPRTLRHYDELDLLTPAFINDSGYRIYTQKEVDRLQTILFYRELDFSLEQIKDILAQDINQVILLEQQRLALVEKRNRLTNLIATLDQTIASEKGDLLMTNEEKFQHFKDSRLQENERTYGEEIRQKYGNEAVEKANSIFKNRTQDEYDEWMALEQNLLEKLAHHLELSIPSEESYCIYTLHKKWLTLSWGDYSKAKHHGLAQMYLITPEFTDYYDSRCGTGATQFLVETITFYTQN</sequence>
<evidence type="ECO:0000259" key="5">
    <source>
        <dbReference type="PROSITE" id="PS50937"/>
    </source>
</evidence>
<evidence type="ECO:0000313" key="6">
    <source>
        <dbReference type="EMBL" id="RSU02070.1"/>
    </source>
</evidence>
<dbReference type="InterPro" id="IPR009061">
    <property type="entry name" value="DNA-bd_dom_put_sf"/>
</dbReference>
<dbReference type="SMART" id="SM00422">
    <property type="entry name" value="HTH_MERR"/>
    <property type="match status" value="1"/>
</dbReference>
<evidence type="ECO:0000256" key="3">
    <source>
        <dbReference type="ARBA" id="ARBA00023159"/>
    </source>
</evidence>
<dbReference type="SUPFAM" id="SSF89082">
    <property type="entry name" value="Antibiotic binding domain of TipA-like multidrug resistance regulators"/>
    <property type="match status" value="1"/>
</dbReference>
<dbReference type="GO" id="GO:0003700">
    <property type="term" value="F:DNA-binding transcription factor activity"/>
    <property type="evidence" value="ECO:0007669"/>
    <property type="project" value="InterPro"/>
</dbReference>
<dbReference type="RefSeq" id="WP_126832593.1">
    <property type="nucleotide sequence ID" value="NZ_CBCRYB010000005.1"/>
</dbReference>
<dbReference type="InterPro" id="IPR000551">
    <property type="entry name" value="MerR-type_HTH_dom"/>
</dbReference>
<dbReference type="Proteomes" id="UP000287101">
    <property type="component" value="Unassembled WGS sequence"/>
</dbReference>
<dbReference type="PANTHER" id="PTHR30204">
    <property type="entry name" value="REDOX-CYCLING DRUG-SENSING TRANSCRIPTIONAL ACTIVATOR SOXR"/>
    <property type="match status" value="1"/>
</dbReference>
<dbReference type="InterPro" id="IPR036244">
    <property type="entry name" value="TipA-like_antibiotic-bd"/>
</dbReference>
<keyword evidence="7" id="KW-1185">Reference proteome</keyword>
<evidence type="ECO:0000313" key="7">
    <source>
        <dbReference type="Proteomes" id="UP000287101"/>
    </source>
</evidence>
<dbReference type="OrthoDB" id="9814833at2"/>
<dbReference type="AlphaFoldDB" id="A0A430A5I8"/>
<organism evidence="6 7">
    <name type="scientific">Vagococcus fessus</name>
    <dbReference type="NCBI Taxonomy" id="120370"/>
    <lineage>
        <taxon>Bacteria</taxon>
        <taxon>Bacillati</taxon>
        <taxon>Bacillota</taxon>
        <taxon>Bacilli</taxon>
        <taxon>Lactobacillales</taxon>
        <taxon>Enterococcaceae</taxon>
        <taxon>Vagococcus</taxon>
    </lineage>
</organism>
<dbReference type="CDD" id="cd01106">
    <property type="entry name" value="HTH_TipAL-Mta"/>
    <property type="match status" value="1"/>
</dbReference>
<dbReference type="InterPro" id="IPR012925">
    <property type="entry name" value="TipAS_dom"/>
</dbReference>
<dbReference type="PANTHER" id="PTHR30204:SF90">
    <property type="entry name" value="HTH-TYPE TRANSCRIPTIONAL ACTIVATOR MTA"/>
    <property type="match status" value="1"/>
</dbReference>
<dbReference type="Pfam" id="PF13411">
    <property type="entry name" value="MerR_1"/>
    <property type="match status" value="1"/>
</dbReference>
<evidence type="ECO:0000256" key="1">
    <source>
        <dbReference type="ARBA" id="ARBA00023015"/>
    </source>
</evidence>
<protein>
    <recommendedName>
        <fullName evidence="5">HTH merR-type domain-containing protein</fullName>
    </recommendedName>
</protein>
<keyword evidence="3" id="KW-0010">Activator</keyword>
<dbReference type="GO" id="GO:0003677">
    <property type="term" value="F:DNA binding"/>
    <property type="evidence" value="ECO:0007669"/>
    <property type="project" value="UniProtKB-KW"/>
</dbReference>
<evidence type="ECO:0000256" key="2">
    <source>
        <dbReference type="ARBA" id="ARBA00023125"/>
    </source>
</evidence>